<evidence type="ECO:0000313" key="2">
    <source>
        <dbReference type="EMBL" id="RKO87289.1"/>
    </source>
</evidence>
<dbReference type="AlphaFoldDB" id="A0A4P9W4K7"/>
<accession>A0A4P9W4K7</accession>
<feature type="compositionally biased region" description="Basic and acidic residues" evidence="1">
    <location>
        <begin position="111"/>
        <end position="131"/>
    </location>
</feature>
<dbReference type="Proteomes" id="UP000269721">
    <property type="component" value="Unassembled WGS sequence"/>
</dbReference>
<sequence>MQRSSVAPSLSVRTDPSSSCSSSSSSSELASSSSSDFSSSTASLSSSSSGSSSSSFDDTPLTTEAGQPGSSRTRNAVVLYQLTEGRGSYGAVPKVGIKCREGGLPAPPGSKTRDREGGREKDQQKRAHVDKGAGNFSSASSRRENCPQARETRRCFPRVSKRAMVTEEIEDQSNVYLILEYAPKCDHYHHLINDPNGRIPENESCFLF</sequence>
<feature type="compositionally biased region" description="Polar residues" evidence="1">
    <location>
        <begin position="1"/>
        <end position="16"/>
    </location>
</feature>
<keyword evidence="3" id="KW-1185">Reference proteome</keyword>
<feature type="compositionally biased region" description="Polar residues" evidence="1">
    <location>
        <begin position="56"/>
        <end position="74"/>
    </location>
</feature>
<organism evidence="2 3">
    <name type="scientific">Blyttiomyces helicus</name>
    <dbReference type="NCBI Taxonomy" id="388810"/>
    <lineage>
        <taxon>Eukaryota</taxon>
        <taxon>Fungi</taxon>
        <taxon>Fungi incertae sedis</taxon>
        <taxon>Chytridiomycota</taxon>
        <taxon>Chytridiomycota incertae sedis</taxon>
        <taxon>Chytridiomycetes</taxon>
        <taxon>Chytridiomycetes incertae sedis</taxon>
        <taxon>Blyttiomyces</taxon>
    </lineage>
</organism>
<evidence type="ECO:0000256" key="1">
    <source>
        <dbReference type="SAM" id="MobiDB-lite"/>
    </source>
</evidence>
<protein>
    <submittedName>
        <fullName evidence="2">Uncharacterized protein</fullName>
    </submittedName>
</protein>
<feature type="region of interest" description="Disordered" evidence="1">
    <location>
        <begin position="1"/>
        <end position="77"/>
    </location>
</feature>
<reference evidence="3" key="1">
    <citation type="journal article" date="2018" name="Nat. Microbiol.">
        <title>Leveraging single-cell genomics to expand the fungal tree of life.</title>
        <authorList>
            <person name="Ahrendt S.R."/>
            <person name="Quandt C.A."/>
            <person name="Ciobanu D."/>
            <person name="Clum A."/>
            <person name="Salamov A."/>
            <person name="Andreopoulos B."/>
            <person name="Cheng J.F."/>
            <person name="Woyke T."/>
            <person name="Pelin A."/>
            <person name="Henrissat B."/>
            <person name="Reynolds N.K."/>
            <person name="Benny G.L."/>
            <person name="Smith M.E."/>
            <person name="James T.Y."/>
            <person name="Grigoriev I.V."/>
        </authorList>
    </citation>
    <scope>NUCLEOTIDE SEQUENCE [LARGE SCALE GENOMIC DNA]</scope>
</reference>
<evidence type="ECO:0000313" key="3">
    <source>
        <dbReference type="Proteomes" id="UP000269721"/>
    </source>
</evidence>
<proteinExistence type="predicted"/>
<dbReference type="EMBL" id="KZ997538">
    <property type="protein sequence ID" value="RKO87289.1"/>
    <property type="molecule type" value="Genomic_DNA"/>
</dbReference>
<gene>
    <name evidence="2" type="ORF">BDK51DRAFT_38517</name>
</gene>
<feature type="compositionally biased region" description="Low complexity" evidence="1">
    <location>
        <begin position="17"/>
        <end position="55"/>
    </location>
</feature>
<feature type="region of interest" description="Disordered" evidence="1">
    <location>
        <begin position="91"/>
        <end position="149"/>
    </location>
</feature>
<name>A0A4P9W4K7_9FUNG</name>